<organism evidence="2 3">
    <name type="scientific">Bianquea renquensis</name>
    <dbReference type="NCBI Taxonomy" id="2763661"/>
    <lineage>
        <taxon>Bacteria</taxon>
        <taxon>Bacillati</taxon>
        <taxon>Bacillota</taxon>
        <taxon>Clostridia</taxon>
        <taxon>Eubacteriales</taxon>
        <taxon>Bianqueaceae</taxon>
        <taxon>Bianquea</taxon>
    </lineage>
</organism>
<dbReference type="AlphaFoldDB" id="A0A926I3L8"/>
<keyword evidence="3" id="KW-1185">Reference proteome</keyword>
<dbReference type="EMBL" id="JACRSQ010000075">
    <property type="protein sequence ID" value="MBC8545271.1"/>
    <property type="molecule type" value="Genomic_DNA"/>
</dbReference>
<evidence type="ECO:0000313" key="3">
    <source>
        <dbReference type="Proteomes" id="UP000657006"/>
    </source>
</evidence>
<dbReference type="Pfam" id="PF14202">
    <property type="entry name" value="TnpW"/>
    <property type="match status" value="1"/>
</dbReference>
<reference evidence="2" key="1">
    <citation type="submission" date="2020-08" db="EMBL/GenBank/DDBJ databases">
        <title>Genome public.</title>
        <authorList>
            <person name="Liu C."/>
            <person name="Sun Q."/>
        </authorList>
    </citation>
    <scope>NUCLEOTIDE SEQUENCE</scope>
    <source>
        <strain evidence="2">NSJ-32</strain>
    </source>
</reference>
<accession>A0A926I3L8</accession>
<protein>
    <submittedName>
        <fullName evidence="2">Transposon-encoded TnpW family protein</fullName>
    </submittedName>
</protein>
<dbReference type="InterPro" id="IPR026990">
    <property type="entry name" value="TnpW"/>
</dbReference>
<sequence length="64" mass="7157">MSNEKNTPEMTAAPQTGAGQKDAPALVKKIGKTTYVVRVHFSETCKETMSDKIKRMLKNEVEQM</sequence>
<feature type="region of interest" description="Disordered" evidence="1">
    <location>
        <begin position="1"/>
        <end position="23"/>
    </location>
</feature>
<gene>
    <name evidence="2" type="ORF">H8730_17210</name>
</gene>
<evidence type="ECO:0000313" key="2">
    <source>
        <dbReference type="EMBL" id="MBC8545271.1"/>
    </source>
</evidence>
<feature type="compositionally biased region" description="Polar residues" evidence="1">
    <location>
        <begin position="1"/>
        <end position="18"/>
    </location>
</feature>
<dbReference type="Proteomes" id="UP000657006">
    <property type="component" value="Unassembled WGS sequence"/>
</dbReference>
<proteinExistence type="predicted"/>
<name>A0A926I3L8_9FIRM</name>
<evidence type="ECO:0000256" key="1">
    <source>
        <dbReference type="SAM" id="MobiDB-lite"/>
    </source>
</evidence>
<comment type="caution">
    <text evidence="2">The sequence shown here is derived from an EMBL/GenBank/DDBJ whole genome shotgun (WGS) entry which is preliminary data.</text>
</comment>